<name>A0ABV0BAB2_9SPHN</name>
<sequence length="141" mass="16264">MVFGLFKSRPGLPEIRARVRVLVDQVGAPPGDPVSYGGSRQDGTPHIEAGSRYHFVVCERGNEFERRTTDDLDDLLYWIFDGVTFSMASNFEVKHRRTGEDTRRQLFAKQIEYLERLSPEWAARQEAEHAEILSRHPFVDK</sequence>
<protein>
    <submittedName>
        <fullName evidence="2">Imm63 family immunity protein</fullName>
    </submittedName>
</protein>
<feature type="domain" description="Immunity protein 63" evidence="1">
    <location>
        <begin position="51"/>
        <end position="130"/>
    </location>
</feature>
<dbReference type="Proteomes" id="UP001427805">
    <property type="component" value="Unassembled WGS sequence"/>
</dbReference>
<proteinExistence type="predicted"/>
<keyword evidence="3" id="KW-1185">Reference proteome</keyword>
<dbReference type="EMBL" id="JBDIZK010000009">
    <property type="protein sequence ID" value="MEN3748509.1"/>
    <property type="molecule type" value="Genomic_DNA"/>
</dbReference>
<accession>A0ABV0BAB2</accession>
<evidence type="ECO:0000313" key="3">
    <source>
        <dbReference type="Proteomes" id="UP001427805"/>
    </source>
</evidence>
<comment type="caution">
    <text evidence="2">The sequence shown here is derived from an EMBL/GenBank/DDBJ whole genome shotgun (WGS) entry which is preliminary data.</text>
</comment>
<gene>
    <name evidence="2" type="ORF">TPR58_15140</name>
</gene>
<dbReference type="RefSeq" id="WP_346247538.1">
    <property type="nucleotide sequence ID" value="NZ_JBDIZK010000009.1"/>
</dbReference>
<dbReference type="InterPro" id="IPR028952">
    <property type="entry name" value="Imm63"/>
</dbReference>
<evidence type="ECO:0000313" key="2">
    <source>
        <dbReference type="EMBL" id="MEN3748509.1"/>
    </source>
</evidence>
<dbReference type="Pfam" id="PF15599">
    <property type="entry name" value="Imm63"/>
    <property type="match status" value="1"/>
</dbReference>
<reference evidence="2 3" key="1">
    <citation type="submission" date="2024-05" db="EMBL/GenBank/DDBJ databases">
        <title>Sphingomonas sp. HF-S3 16S ribosomal RNA gene Genome sequencing and assembly.</title>
        <authorList>
            <person name="Lee H."/>
        </authorList>
    </citation>
    <scope>NUCLEOTIDE SEQUENCE [LARGE SCALE GENOMIC DNA]</scope>
    <source>
        <strain evidence="2 3">HF-S3</strain>
    </source>
</reference>
<organism evidence="2 3">
    <name type="scientific">Sphingomonas rustica</name>
    <dbReference type="NCBI Taxonomy" id="3103142"/>
    <lineage>
        <taxon>Bacteria</taxon>
        <taxon>Pseudomonadati</taxon>
        <taxon>Pseudomonadota</taxon>
        <taxon>Alphaproteobacteria</taxon>
        <taxon>Sphingomonadales</taxon>
        <taxon>Sphingomonadaceae</taxon>
        <taxon>Sphingomonas</taxon>
    </lineage>
</organism>
<evidence type="ECO:0000259" key="1">
    <source>
        <dbReference type="Pfam" id="PF15599"/>
    </source>
</evidence>